<evidence type="ECO:0000313" key="2">
    <source>
        <dbReference type="EMBL" id="KAG0319116.1"/>
    </source>
</evidence>
<name>A0A9P6RI03_9FUNG</name>
<feature type="compositionally biased region" description="Low complexity" evidence="1">
    <location>
        <begin position="19"/>
        <end position="38"/>
    </location>
</feature>
<dbReference type="AlphaFoldDB" id="A0A9P6RI03"/>
<dbReference type="EMBL" id="JAAAIN010000161">
    <property type="protein sequence ID" value="KAG0319116.1"/>
    <property type="molecule type" value="Genomic_DNA"/>
</dbReference>
<evidence type="ECO:0000256" key="1">
    <source>
        <dbReference type="SAM" id="MobiDB-lite"/>
    </source>
</evidence>
<organism evidence="2 3">
    <name type="scientific">Linnemannia gamsii</name>
    <dbReference type="NCBI Taxonomy" id="64522"/>
    <lineage>
        <taxon>Eukaryota</taxon>
        <taxon>Fungi</taxon>
        <taxon>Fungi incertae sedis</taxon>
        <taxon>Mucoromycota</taxon>
        <taxon>Mortierellomycotina</taxon>
        <taxon>Mortierellomycetes</taxon>
        <taxon>Mortierellales</taxon>
        <taxon>Mortierellaceae</taxon>
        <taxon>Linnemannia</taxon>
    </lineage>
</organism>
<sequence>MVIGSNPADATVAPAANGTTDMDTTTPLPTLETAAPSTSLPEKTQPPMENEAETLRTKLEELQKRRKERMDEMVALKSQQGKRRHEYQRLIALCCNVSMDQVDGLLQPLLTSLGVDV</sequence>
<evidence type="ECO:0000313" key="3">
    <source>
        <dbReference type="Proteomes" id="UP000823405"/>
    </source>
</evidence>
<accession>A0A9P6RI03</accession>
<gene>
    <name evidence="2" type="ORF">BGZ97_002719</name>
</gene>
<dbReference type="Proteomes" id="UP000823405">
    <property type="component" value="Unassembled WGS sequence"/>
</dbReference>
<proteinExistence type="predicted"/>
<reference evidence="2" key="1">
    <citation type="journal article" date="2020" name="Fungal Divers.">
        <title>Resolving the Mortierellaceae phylogeny through synthesis of multi-gene phylogenetics and phylogenomics.</title>
        <authorList>
            <person name="Vandepol N."/>
            <person name="Liber J."/>
            <person name="Desiro A."/>
            <person name="Na H."/>
            <person name="Kennedy M."/>
            <person name="Barry K."/>
            <person name="Grigoriev I.V."/>
            <person name="Miller A.N."/>
            <person name="O'Donnell K."/>
            <person name="Stajich J.E."/>
            <person name="Bonito G."/>
        </authorList>
    </citation>
    <scope>NUCLEOTIDE SEQUENCE</scope>
    <source>
        <strain evidence="2">NVP60</strain>
    </source>
</reference>
<protein>
    <submittedName>
        <fullName evidence="2">Uncharacterized protein</fullName>
    </submittedName>
</protein>
<comment type="caution">
    <text evidence="2">The sequence shown here is derived from an EMBL/GenBank/DDBJ whole genome shotgun (WGS) entry which is preliminary data.</text>
</comment>
<keyword evidence="3" id="KW-1185">Reference proteome</keyword>
<feature type="region of interest" description="Disordered" evidence="1">
    <location>
        <begin position="1"/>
        <end position="54"/>
    </location>
</feature>